<dbReference type="Proteomes" id="UP001497600">
    <property type="component" value="Chromosome A"/>
</dbReference>
<dbReference type="PANTHER" id="PTHR35184:SF1">
    <property type="entry name" value="INTEGRAL MEMBRANE PROTEIN"/>
    <property type="match status" value="1"/>
</dbReference>
<keyword evidence="4" id="KW-1185">Reference proteome</keyword>
<dbReference type="InterPro" id="IPR021460">
    <property type="entry name" value="DUF3112"/>
</dbReference>
<reference evidence="3 4" key="1">
    <citation type="submission" date="2024-01" db="EMBL/GenBank/DDBJ databases">
        <authorList>
            <consortium name="Genoscope - CEA"/>
            <person name="William W."/>
        </authorList>
    </citation>
    <scope>NUCLEOTIDE SEQUENCE [LARGE SCALE GENOMIC DNA]</scope>
    <source>
        <strain evidence="3 4">29B2s-10</strain>
    </source>
</reference>
<name>A0ABP0E6R6_9ASCO</name>
<keyword evidence="2" id="KW-0472">Membrane</keyword>
<keyword evidence="2" id="KW-0812">Transmembrane</keyword>
<keyword evidence="2" id="KW-1133">Transmembrane helix</keyword>
<protein>
    <submittedName>
        <fullName evidence="3">Uncharacterized protein</fullName>
    </submittedName>
</protein>
<dbReference type="Pfam" id="PF11309">
    <property type="entry name" value="DUF3112"/>
    <property type="match status" value="1"/>
</dbReference>
<evidence type="ECO:0000256" key="1">
    <source>
        <dbReference type="SAM" id="MobiDB-lite"/>
    </source>
</evidence>
<feature type="transmembrane region" description="Helical" evidence="2">
    <location>
        <begin position="141"/>
        <end position="161"/>
    </location>
</feature>
<accession>A0ABP0E6R6</accession>
<gene>
    <name evidence="3" type="ORF">CAAN4_A09296</name>
</gene>
<feature type="transmembrane region" description="Helical" evidence="2">
    <location>
        <begin position="101"/>
        <end position="121"/>
    </location>
</feature>
<dbReference type="EMBL" id="OZ004253">
    <property type="protein sequence ID" value="CAK7893800.1"/>
    <property type="molecule type" value="Genomic_DNA"/>
</dbReference>
<feature type="transmembrane region" description="Helical" evidence="2">
    <location>
        <begin position="221"/>
        <end position="240"/>
    </location>
</feature>
<evidence type="ECO:0000256" key="2">
    <source>
        <dbReference type="SAM" id="Phobius"/>
    </source>
</evidence>
<feature type="transmembrane region" description="Helical" evidence="2">
    <location>
        <begin position="71"/>
        <end position="94"/>
    </location>
</feature>
<feature type="transmembrane region" description="Helical" evidence="2">
    <location>
        <begin position="173"/>
        <end position="201"/>
    </location>
</feature>
<sequence length="449" mass="50228">MSNQDWTDAAVGGFMNLLSAVNNSPAPGTGINVLVKQAHNLMGPQIPEALIQFTISEQINLFGSYPTSKDVVPSAIFAAVFIILSIGHAAIFTINYSRGHYFWLSLGWAFYCVMRWIAWILRITWSKDITNTEMGIADEVLLVLPSILLISGNLILAQRIFTWRHPVGGSRKTFWAVMIALYVVVCAVIAMTIVASVVPYLYLISEHAFSAYKKVVEASSILIILYTLTAMALLSLAYFFKPTEKDENLYTFQPWWINSFSPLYFVKKGAAAEAADTFMKRNHNHRHAIRVIAATHHHYNQVEGLSNERGDLKHNYSLAIIVISSVFLFVGAICRAVAVFQGRTDATRGPVCEPVAMYICWGLLEVIINVLYLVGRVDLRFYRPDVLPKAVREIVTANQSVEQSAVHSEAEEEEEEVMTKEKESTVSPLDSAPEHEPSTAVQNKEDFKF</sequence>
<evidence type="ECO:0000313" key="3">
    <source>
        <dbReference type="EMBL" id="CAK7893800.1"/>
    </source>
</evidence>
<evidence type="ECO:0000313" key="4">
    <source>
        <dbReference type="Proteomes" id="UP001497600"/>
    </source>
</evidence>
<feature type="region of interest" description="Disordered" evidence="1">
    <location>
        <begin position="402"/>
        <end position="449"/>
    </location>
</feature>
<feature type="transmembrane region" description="Helical" evidence="2">
    <location>
        <begin position="355"/>
        <end position="374"/>
    </location>
</feature>
<feature type="transmembrane region" description="Helical" evidence="2">
    <location>
        <begin position="316"/>
        <end position="340"/>
    </location>
</feature>
<dbReference type="PANTHER" id="PTHR35184">
    <property type="entry name" value="YALI0C10208P"/>
    <property type="match status" value="1"/>
</dbReference>
<proteinExistence type="predicted"/>
<feature type="compositionally biased region" description="Basic and acidic residues" evidence="1">
    <location>
        <begin position="432"/>
        <end position="449"/>
    </location>
</feature>
<organism evidence="3 4">
    <name type="scientific">[Candida] anglica</name>
    <dbReference type="NCBI Taxonomy" id="148631"/>
    <lineage>
        <taxon>Eukaryota</taxon>
        <taxon>Fungi</taxon>
        <taxon>Dikarya</taxon>
        <taxon>Ascomycota</taxon>
        <taxon>Saccharomycotina</taxon>
        <taxon>Pichiomycetes</taxon>
        <taxon>Debaryomycetaceae</taxon>
        <taxon>Kurtzmaniella</taxon>
    </lineage>
</organism>